<proteinExistence type="predicted"/>
<keyword evidence="2" id="KW-1185">Reference proteome</keyword>
<reference evidence="2" key="1">
    <citation type="submission" date="2018-12" db="EMBL/GenBank/DDBJ databases">
        <title>Tengunoibacter tsumagoiensis gen. nov., sp. nov., Dictyobacter kobayashii sp. nov., D. alpinus sp. nov., and D. joshuensis sp. nov. and description of Dictyobacteraceae fam. nov. within the order Ktedonobacterales isolated from Tengu-no-mugimeshi.</title>
        <authorList>
            <person name="Wang C.M."/>
            <person name="Zheng Y."/>
            <person name="Sakai Y."/>
            <person name="Toyoda A."/>
            <person name="Minakuchi Y."/>
            <person name="Abe K."/>
            <person name="Yokota A."/>
            <person name="Yabe S."/>
        </authorList>
    </citation>
    <scope>NUCLEOTIDE SEQUENCE [LARGE SCALE GENOMIC DNA]</scope>
    <source>
        <strain evidence="2">Uno16</strain>
    </source>
</reference>
<evidence type="ECO:0000313" key="2">
    <source>
        <dbReference type="Proteomes" id="UP000287171"/>
    </source>
</evidence>
<dbReference type="RefSeq" id="WP_126627764.1">
    <property type="nucleotide sequence ID" value="NZ_BIFT01000001.1"/>
</dbReference>
<accession>A0A402B7U3</accession>
<dbReference type="EMBL" id="BIFT01000001">
    <property type="protein sequence ID" value="GCE27418.1"/>
    <property type="molecule type" value="Genomic_DNA"/>
</dbReference>
<dbReference type="Proteomes" id="UP000287171">
    <property type="component" value="Unassembled WGS sequence"/>
</dbReference>
<evidence type="ECO:0000313" key="1">
    <source>
        <dbReference type="EMBL" id="GCE27418.1"/>
    </source>
</evidence>
<name>A0A402B7U3_9CHLR</name>
<dbReference type="AlphaFoldDB" id="A0A402B7U3"/>
<comment type="caution">
    <text evidence="1">The sequence shown here is derived from an EMBL/GenBank/DDBJ whole genome shotgun (WGS) entry which is preliminary data.</text>
</comment>
<gene>
    <name evidence="1" type="ORF">KDA_29020</name>
</gene>
<protein>
    <submittedName>
        <fullName evidence="1">Uncharacterized protein</fullName>
    </submittedName>
</protein>
<dbReference type="OrthoDB" id="9963695at2"/>
<organism evidence="1 2">
    <name type="scientific">Dictyobacter alpinus</name>
    <dbReference type="NCBI Taxonomy" id="2014873"/>
    <lineage>
        <taxon>Bacteria</taxon>
        <taxon>Bacillati</taxon>
        <taxon>Chloroflexota</taxon>
        <taxon>Ktedonobacteria</taxon>
        <taxon>Ktedonobacterales</taxon>
        <taxon>Dictyobacteraceae</taxon>
        <taxon>Dictyobacter</taxon>
    </lineage>
</organism>
<sequence>MSNYPLPAHEFFIYVPAKNKQQSSSYVLPVELKTGETTSGTPENADVPAALQTWTKIQLADTLNIYACLQSEEHPTAAVR</sequence>